<evidence type="ECO:0000313" key="2">
    <source>
        <dbReference type="EMBL" id="GAB18400.1"/>
    </source>
</evidence>
<proteinExistence type="predicted"/>
<dbReference type="GO" id="GO:0006950">
    <property type="term" value="P:response to stress"/>
    <property type="evidence" value="ECO:0007669"/>
    <property type="project" value="TreeGrafter"/>
</dbReference>
<dbReference type="GO" id="GO:0003700">
    <property type="term" value="F:DNA-binding transcription factor activity"/>
    <property type="evidence" value="ECO:0007669"/>
    <property type="project" value="InterPro"/>
</dbReference>
<dbReference type="PROSITE" id="PS50995">
    <property type="entry name" value="HTH_MARR_2"/>
    <property type="match status" value="1"/>
</dbReference>
<comment type="caution">
    <text evidence="2">The sequence shown here is derived from an EMBL/GenBank/DDBJ whole genome shotgun (WGS) entry which is preliminary data.</text>
</comment>
<dbReference type="Gene3D" id="1.10.10.10">
    <property type="entry name" value="Winged helix-like DNA-binding domain superfamily/Winged helix DNA-binding domain"/>
    <property type="match status" value="1"/>
</dbReference>
<dbReference type="EMBL" id="BAEH01000054">
    <property type="protein sequence ID" value="GAB18400.1"/>
    <property type="molecule type" value="Genomic_DNA"/>
</dbReference>
<dbReference type="Proteomes" id="UP000035034">
    <property type="component" value="Unassembled WGS sequence"/>
</dbReference>
<organism evidence="2 3">
    <name type="scientific">Gordonia effusa NBRC 100432</name>
    <dbReference type="NCBI Taxonomy" id="1077974"/>
    <lineage>
        <taxon>Bacteria</taxon>
        <taxon>Bacillati</taxon>
        <taxon>Actinomycetota</taxon>
        <taxon>Actinomycetes</taxon>
        <taxon>Mycobacteriales</taxon>
        <taxon>Gordoniaceae</taxon>
        <taxon>Gordonia</taxon>
    </lineage>
</organism>
<accession>H0QZZ9</accession>
<dbReference type="PANTHER" id="PTHR33164:SF57">
    <property type="entry name" value="MARR-FAMILY TRANSCRIPTIONAL REGULATOR"/>
    <property type="match status" value="1"/>
</dbReference>
<evidence type="ECO:0000313" key="3">
    <source>
        <dbReference type="Proteomes" id="UP000035034"/>
    </source>
</evidence>
<dbReference type="Pfam" id="PF12802">
    <property type="entry name" value="MarR_2"/>
    <property type="match status" value="1"/>
</dbReference>
<dbReference type="SUPFAM" id="SSF46785">
    <property type="entry name" value="Winged helix' DNA-binding domain"/>
    <property type="match status" value="1"/>
</dbReference>
<dbReference type="InterPro" id="IPR000835">
    <property type="entry name" value="HTH_MarR-typ"/>
</dbReference>
<dbReference type="STRING" id="1077974.GOEFS_054_00130"/>
<dbReference type="InterPro" id="IPR039422">
    <property type="entry name" value="MarR/SlyA-like"/>
</dbReference>
<keyword evidence="3" id="KW-1185">Reference proteome</keyword>
<name>H0QZZ9_9ACTN</name>
<feature type="domain" description="HTH marR-type" evidence="1">
    <location>
        <begin position="1"/>
        <end position="112"/>
    </location>
</feature>
<dbReference type="AlphaFoldDB" id="H0QZZ9"/>
<protein>
    <submittedName>
        <fullName evidence="2">Putative MarR family transcriptional regulator</fullName>
    </submittedName>
</protein>
<gene>
    <name evidence="2" type="ORF">GOEFS_054_00130</name>
</gene>
<reference evidence="2 3" key="1">
    <citation type="submission" date="2011-12" db="EMBL/GenBank/DDBJ databases">
        <title>Whole genome shotgun sequence of Gordonia effusa NBRC 100432.</title>
        <authorList>
            <person name="Yoshida I."/>
            <person name="Takarada H."/>
            <person name="Hosoyama A."/>
            <person name="Tsuchikane K."/>
            <person name="Katsumata H."/>
            <person name="Yamazaki S."/>
            <person name="Fujita N."/>
        </authorList>
    </citation>
    <scope>NUCLEOTIDE SEQUENCE [LARGE SCALE GENOMIC DNA]</scope>
    <source>
        <strain evidence="2 3">NBRC 100432</strain>
    </source>
</reference>
<dbReference type="SMART" id="SM00347">
    <property type="entry name" value="HTH_MARR"/>
    <property type="match status" value="1"/>
</dbReference>
<dbReference type="InterPro" id="IPR036390">
    <property type="entry name" value="WH_DNA-bd_sf"/>
</dbReference>
<dbReference type="InterPro" id="IPR036388">
    <property type="entry name" value="WH-like_DNA-bd_sf"/>
</dbReference>
<sequence length="116" mass="12299">MSIAAADVTTAQFAVLMVIDQAPGCTQRHVASILEQGEPTVAAMVTRLQTSGLVNKEPHPTEHRAASLTVTDAGRTALRVAGDELKAFNNQIREALGPDMETVAGALGRLMSIDFR</sequence>
<evidence type="ECO:0000259" key="1">
    <source>
        <dbReference type="PROSITE" id="PS50995"/>
    </source>
</evidence>
<dbReference type="PANTHER" id="PTHR33164">
    <property type="entry name" value="TRANSCRIPTIONAL REGULATOR, MARR FAMILY"/>
    <property type="match status" value="1"/>
</dbReference>
<dbReference type="eggNOG" id="COG1846">
    <property type="taxonomic scope" value="Bacteria"/>
</dbReference>